<evidence type="ECO:0000256" key="8">
    <source>
        <dbReference type="ARBA" id="ARBA00049535"/>
    </source>
</evidence>
<feature type="active site" evidence="9">
    <location>
        <position position="197"/>
    </location>
</feature>
<dbReference type="GO" id="GO:0006015">
    <property type="term" value="P:5-phosphoribose 1-diphosphate biosynthetic process"/>
    <property type="evidence" value="ECO:0007669"/>
    <property type="project" value="UniProtKB-UniRule"/>
</dbReference>
<gene>
    <name evidence="9" type="primary">prs</name>
    <name evidence="11" type="ORF">IPV69_16420</name>
</gene>
<organism evidence="11 12">
    <name type="scientific">Humisphaera borealis</name>
    <dbReference type="NCBI Taxonomy" id="2807512"/>
    <lineage>
        <taxon>Bacteria</taxon>
        <taxon>Pseudomonadati</taxon>
        <taxon>Planctomycetota</taxon>
        <taxon>Phycisphaerae</taxon>
        <taxon>Tepidisphaerales</taxon>
        <taxon>Tepidisphaeraceae</taxon>
        <taxon>Humisphaera</taxon>
    </lineage>
</organism>
<dbReference type="InterPro" id="IPR000842">
    <property type="entry name" value="PRib_PP_synth_CS"/>
</dbReference>
<dbReference type="Gene3D" id="3.40.50.2020">
    <property type="match status" value="2"/>
</dbReference>
<dbReference type="GO" id="GO:0000287">
    <property type="term" value="F:magnesium ion binding"/>
    <property type="evidence" value="ECO:0007669"/>
    <property type="project" value="UniProtKB-UniRule"/>
</dbReference>
<proteinExistence type="inferred from homology"/>
<sequence>MSSLDADKLKVFAARGNPALTQKICDYLEIPAGRGRSELFPDGELMVRIEEDVRGRDCYIVQPTCNPVNTNLMELFIWIDTLRRASANRVTAVIPYFGYARQDRKDEGRTPITAKLVANLIERSGADRVVSVDLHAAQVQGFFDIPVDHLSASPVLIKWVKSLKLQNRVFVSPDVGNVKRAQVYANILGGDLCIIDKRRRSGSETKAVHIIGDVKDKNVIMIDDMITTAGTMTEAVRILKENGALDVYLAATHGVLAGPAIERLSKCAFTKLAITDTIPLGDRADAIKDRVVMLSTAELLGEAIHRIHHNESVSALFRKDSGGARD</sequence>
<dbReference type="FunFam" id="3.40.50.2020:FF:000014">
    <property type="entry name" value="Ribose-phosphate pyrophosphokinase 1"/>
    <property type="match status" value="1"/>
</dbReference>
<dbReference type="GO" id="GO:0002189">
    <property type="term" value="C:ribose phosphate diphosphokinase complex"/>
    <property type="evidence" value="ECO:0007669"/>
    <property type="project" value="TreeGrafter"/>
</dbReference>
<dbReference type="Pfam" id="PF14572">
    <property type="entry name" value="Pribosyl_synth"/>
    <property type="match status" value="1"/>
</dbReference>
<keyword evidence="6 9" id="KW-0067">ATP-binding</keyword>
<dbReference type="GO" id="GO:0006164">
    <property type="term" value="P:purine nucleotide biosynthetic process"/>
    <property type="evidence" value="ECO:0007669"/>
    <property type="project" value="TreeGrafter"/>
</dbReference>
<feature type="binding site" evidence="9">
    <location>
        <position position="135"/>
    </location>
    <ligand>
        <name>Mg(2+)</name>
        <dbReference type="ChEBI" id="CHEBI:18420"/>
    </ligand>
</feature>
<feature type="binding site" evidence="9">
    <location>
        <position position="199"/>
    </location>
    <ligand>
        <name>D-ribose 5-phosphate</name>
        <dbReference type="ChEBI" id="CHEBI:78346"/>
    </ligand>
</feature>
<dbReference type="PANTHER" id="PTHR10210">
    <property type="entry name" value="RIBOSE-PHOSPHATE DIPHOSPHOKINASE FAMILY MEMBER"/>
    <property type="match status" value="1"/>
</dbReference>
<evidence type="ECO:0000256" key="2">
    <source>
        <dbReference type="ARBA" id="ARBA00022723"/>
    </source>
</evidence>
<evidence type="ECO:0000256" key="1">
    <source>
        <dbReference type="ARBA" id="ARBA00022679"/>
    </source>
</evidence>
<feature type="binding site" evidence="9">
    <location>
        <position position="174"/>
    </location>
    <ligand>
        <name>Mg(2+)</name>
        <dbReference type="ChEBI" id="CHEBI:18420"/>
    </ligand>
</feature>
<dbReference type="RefSeq" id="WP_206290776.1">
    <property type="nucleotide sequence ID" value="NZ_CP063458.1"/>
</dbReference>
<dbReference type="NCBIfam" id="TIGR01251">
    <property type="entry name" value="ribP_PPkin"/>
    <property type="match status" value="1"/>
</dbReference>
<dbReference type="GO" id="GO:0005737">
    <property type="term" value="C:cytoplasm"/>
    <property type="evidence" value="ECO:0007669"/>
    <property type="project" value="UniProtKB-SubCell"/>
</dbReference>
<dbReference type="SUPFAM" id="SSF53271">
    <property type="entry name" value="PRTase-like"/>
    <property type="match status" value="2"/>
</dbReference>
<comment type="subunit">
    <text evidence="9">Homohexamer.</text>
</comment>
<evidence type="ECO:0000256" key="7">
    <source>
        <dbReference type="ARBA" id="ARBA00022842"/>
    </source>
</evidence>
<dbReference type="InterPro" id="IPR029099">
    <property type="entry name" value="Pribosyltran_N"/>
</dbReference>
<evidence type="ECO:0000256" key="6">
    <source>
        <dbReference type="ARBA" id="ARBA00022840"/>
    </source>
</evidence>
<dbReference type="CDD" id="cd06223">
    <property type="entry name" value="PRTases_typeI"/>
    <property type="match status" value="1"/>
</dbReference>
<dbReference type="KEGG" id="hbs:IPV69_16420"/>
<dbReference type="UniPathway" id="UPA00087">
    <property type="reaction ID" value="UER00172"/>
</dbReference>
<dbReference type="NCBIfam" id="NF002320">
    <property type="entry name" value="PRK01259.1"/>
    <property type="match status" value="1"/>
</dbReference>
<feature type="binding site" evidence="9">
    <location>
        <begin position="101"/>
        <end position="102"/>
    </location>
    <ligand>
        <name>ATP</name>
        <dbReference type="ChEBI" id="CHEBI:30616"/>
    </ligand>
</feature>
<name>A0A7M2WRS0_9BACT</name>
<dbReference type="Pfam" id="PF13793">
    <property type="entry name" value="Pribosyltran_N"/>
    <property type="match status" value="1"/>
</dbReference>
<dbReference type="EMBL" id="CP063458">
    <property type="protein sequence ID" value="QOV87862.1"/>
    <property type="molecule type" value="Genomic_DNA"/>
</dbReference>
<comment type="subcellular location">
    <subcellularLocation>
        <location evidence="9">Cytoplasm</location>
    </subcellularLocation>
</comment>
<dbReference type="EC" id="2.7.6.1" evidence="9"/>
<evidence type="ECO:0000256" key="9">
    <source>
        <dbReference type="HAMAP-Rule" id="MF_00583"/>
    </source>
</evidence>
<feature type="binding site" evidence="9">
    <location>
        <position position="223"/>
    </location>
    <ligand>
        <name>D-ribose 5-phosphate</name>
        <dbReference type="ChEBI" id="CHEBI:78346"/>
    </ligand>
</feature>
<comment type="cofactor">
    <cofactor evidence="9">
        <name>Mg(2+)</name>
        <dbReference type="ChEBI" id="CHEBI:18420"/>
    </cofactor>
    <text evidence="9">Binds 2 Mg(2+) ions per subunit.</text>
</comment>
<keyword evidence="1 9" id="KW-0808">Transferase</keyword>
<keyword evidence="5 9" id="KW-0418">Kinase</keyword>
<dbReference type="GO" id="GO:0005524">
    <property type="term" value="F:ATP binding"/>
    <property type="evidence" value="ECO:0007669"/>
    <property type="project" value="UniProtKB-KW"/>
</dbReference>
<evidence type="ECO:0000256" key="5">
    <source>
        <dbReference type="ARBA" id="ARBA00022777"/>
    </source>
</evidence>
<evidence type="ECO:0000256" key="3">
    <source>
        <dbReference type="ARBA" id="ARBA00022727"/>
    </source>
</evidence>
<keyword evidence="4 9" id="KW-0547">Nucleotide-binding</keyword>
<accession>A0A7M2WRS0</accession>
<keyword evidence="9" id="KW-0963">Cytoplasm</keyword>
<dbReference type="PROSITE" id="PS00114">
    <property type="entry name" value="PRPP_SYNTHASE"/>
    <property type="match status" value="1"/>
</dbReference>
<evidence type="ECO:0000313" key="11">
    <source>
        <dbReference type="EMBL" id="QOV87862.1"/>
    </source>
</evidence>
<protein>
    <recommendedName>
        <fullName evidence="9">Ribose-phosphate pyrophosphokinase</fullName>
        <shortName evidence="9">RPPK</shortName>
        <ecNumber evidence="9">2.7.6.1</ecNumber>
    </recommendedName>
    <alternativeName>
        <fullName evidence="9">5-phospho-D-ribosyl alpha-1-diphosphate synthase</fullName>
    </alternativeName>
    <alternativeName>
        <fullName evidence="9">Phosphoribosyl diphosphate synthase</fullName>
    </alternativeName>
    <alternativeName>
        <fullName evidence="9">Phosphoribosyl pyrophosphate synthase</fullName>
        <shortName evidence="9">P-Rib-PP synthase</shortName>
        <shortName evidence="9">PRPP synthase</shortName>
        <shortName evidence="9">PRPPase</shortName>
    </alternativeName>
</protein>
<keyword evidence="12" id="KW-1185">Reference proteome</keyword>
<dbReference type="Proteomes" id="UP000593765">
    <property type="component" value="Chromosome"/>
</dbReference>
<dbReference type="AlphaFoldDB" id="A0A7M2WRS0"/>
<keyword evidence="3 9" id="KW-0545">Nucleotide biosynthesis</keyword>
<evidence type="ECO:0000256" key="4">
    <source>
        <dbReference type="ARBA" id="ARBA00022741"/>
    </source>
</evidence>
<evidence type="ECO:0000259" key="10">
    <source>
        <dbReference type="Pfam" id="PF13793"/>
    </source>
</evidence>
<dbReference type="InterPro" id="IPR029057">
    <property type="entry name" value="PRTase-like"/>
</dbReference>
<comment type="caution">
    <text evidence="9">Lacks conserved residue(s) required for the propagation of feature annotation.</text>
</comment>
<comment type="pathway">
    <text evidence="9">Metabolic intermediate biosynthesis; 5-phospho-alpha-D-ribose 1-diphosphate biosynthesis; 5-phospho-alpha-D-ribose 1-diphosphate from D-ribose 5-phosphate (route I): step 1/1.</text>
</comment>
<feature type="domain" description="Ribose-phosphate pyrophosphokinase N-terminal" evidence="10">
    <location>
        <begin position="9"/>
        <end position="125"/>
    </location>
</feature>
<dbReference type="GO" id="GO:0016301">
    <property type="term" value="F:kinase activity"/>
    <property type="evidence" value="ECO:0007669"/>
    <property type="project" value="UniProtKB-KW"/>
</dbReference>
<keyword evidence="7 9" id="KW-0460">Magnesium</keyword>
<comment type="similarity">
    <text evidence="9">Belongs to the ribose-phosphate pyrophosphokinase family. Class I subfamily.</text>
</comment>
<dbReference type="GO" id="GO:0009156">
    <property type="term" value="P:ribonucleoside monophosphate biosynthetic process"/>
    <property type="evidence" value="ECO:0007669"/>
    <property type="project" value="InterPro"/>
</dbReference>
<dbReference type="InterPro" id="IPR005946">
    <property type="entry name" value="Rib-P_diPkinase"/>
</dbReference>
<dbReference type="SMART" id="SM01400">
    <property type="entry name" value="Pribosyltran_N"/>
    <property type="match status" value="1"/>
</dbReference>
<dbReference type="InterPro" id="IPR000836">
    <property type="entry name" value="PRTase_dom"/>
</dbReference>
<evidence type="ECO:0000313" key="12">
    <source>
        <dbReference type="Proteomes" id="UP000593765"/>
    </source>
</evidence>
<reference evidence="11 12" key="1">
    <citation type="submission" date="2020-10" db="EMBL/GenBank/DDBJ databases">
        <title>Wide distribution of Phycisphaera-like planctomycetes from WD2101 soil group in peatlands and genome analysis of the first cultivated representative.</title>
        <authorList>
            <person name="Dedysh S.N."/>
            <person name="Beletsky A.V."/>
            <person name="Ivanova A."/>
            <person name="Kulichevskaya I.S."/>
            <person name="Suzina N.E."/>
            <person name="Philippov D.A."/>
            <person name="Rakitin A.L."/>
            <person name="Mardanov A.V."/>
            <person name="Ravin N.V."/>
        </authorList>
    </citation>
    <scope>NUCLEOTIDE SEQUENCE [LARGE SCALE GENOMIC DNA]</scope>
    <source>
        <strain evidence="11 12">M1803</strain>
    </source>
</reference>
<dbReference type="PANTHER" id="PTHR10210:SF41">
    <property type="entry name" value="RIBOSE-PHOSPHATE PYROPHOSPHOKINASE 1, CHLOROPLASTIC"/>
    <property type="match status" value="1"/>
</dbReference>
<dbReference type="GO" id="GO:0004749">
    <property type="term" value="F:ribose phosphate diphosphokinase activity"/>
    <property type="evidence" value="ECO:0007669"/>
    <property type="project" value="UniProtKB-UniRule"/>
</dbReference>
<comment type="function">
    <text evidence="9">Involved in the biosynthesis of the central metabolite phospho-alpha-D-ribosyl-1-pyrophosphate (PRPP) via the transfer of pyrophosphoryl group from ATP to 1-hydroxyl of ribose-5-phosphate (Rib-5-P).</text>
</comment>
<dbReference type="InterPro" id="IPR037515">
    <property type="entry name" value="Rib-P_diPkinase_bac"/>
</dbReference>
<dbReference type="FunFam" id="3.40.50.2020:FF:000002">
    <property type="entry name" value="Ribose-phosphate pyrophosphokinase"/>
    <property type="match status" value="1"/>
</dbReference>
<feature type="binding site" evidence="9">
    <location>
        <begin position="42"/>
        <end position="44"/>
    </location>
    <ligand>
        <name>ATP</name>
        <dbReference type="ChEBI" id="CHEBI:30616"/>
    </ligand>
</feature>
<dbReference type="HAMAP" id="MF_00583_B">
    <property type="entry name" value="RibP_PPkinase_B"/>
    <property type="match status" value="1"/>
</dbReference>
<keyword evidence="2 9" id="KW-0479">Metal-binding</keyword>
<comment type="catalytic activity">
    <reaction evidence="8 9">
        <text>D-ribose 5-phosphate + ATP = 5-phospho-alpha-D-ribose 1-diphosphate + AMP + H(+)</text>
        <dbReference type="Rhea" id="RHEA:15609"/>
        <dbReference type="ChEBI" id="CHEBI:15378"/>
        <dbReference type="ChEBI" id="CHEBI:30616"/>
        <dbReference type="ChEBI" id="CHEBI:58017"/>
        <dbReference type="ChEBI" id="CHEBI:78346"/>
        <dbReference type="ChEBI" id="CHEBI:456215"/>
        <dbReference type="EC" id="2.7.6.1"/>
    </reaction>
</comment>